<dbReference type="OrthoDB" id="273771at2759"/>
<evidence type="ECO:0000256" key="1">
    <source>
        <dbReference type="ARBA" id="ARBA00004253"/>
    </source>
</evidence>
<dbReference type="GO" id="GO:0005782">
    <property type="term" value="C:peroxisomal matrix"/>
    <property type="evidence" value="ECO:0007669"/>
    <property type="project" value="UniProtKB-SubCell"/>
</dbReference>
<dbReference type="OMA" id="FAVHWNL"/>
<evidence type="ECO:0000256" key="10">
    <source>
        <dbReference type="ARBA" id="ARBA00032565"/>
    </source>
</evidence>
<dbReference type="InterPro" id="IPR020472">
    <property type="entry name" value="WD40_PAC1"/>
</dbReference>
<dbReference type="HOGENOM" id="CLU_046581_1_0_1"/>
<keyword evidence="5 11" id="KW-0853">WD repeat</keyword>
<dbReference type="EMBL" id="JNVN01004151">
    <property type="protein sequence ID" value="KHJ30480.1"/>
    <property type="molecule type" value="Genomic_DNA"/>
</dbReference>
<keyword evidence="3" id="KW-0813">Transport</keyword>
<evidence type="ECO:0000256" key="5">
    <source>
        <dbReference type="ARBA" id="ARBA00022574"/>
    </source>
</evidence>
<dbReference type="GO" id="GO:0016560">
    <property type="term" value="P:protein import into peroxisome matrix, docking"/>
    <property type="evidence" value="ECO:0007669"/>
    <property type="project" value="EnsemblFungi"/>
</dbReference>
<evidence type="ECO:0000313" key="12">
    <source>
        <dbReference type="EMBL" id="KHJ30480.1"/>
    </source>
</evidence>
<dbReference type="Proteomes" id="UP000030854">
    <property type="component" value="Unassembled WGS sequence"/>
</dbReference>
<feature type="repeat" description="WD" evidence="11">
    <location>
        <begin position="101"/>
        <end position="143"/>
    </location>
</feature>
<keyword evidence="13" id="KW-1185">Reference proteome</keyword>
<dbReference type="Gene3D" id="2.130.10.10">
    <property type="entry name" value="YVTN repeat-like/Quinoprotein amine dehydrogenase"/>
    <property type="match status" value="1"/>
</dbReference>
<comment type="subcellular location">
    <subcellularLocation>
        <location evidence="2">Cytoplasm</location>
        <location evidence="2">Cytosol</location>
    </subcellularLocation>
    <subcellularLocation>
        <location evidence="1">Peroxisome matrix</location>
    </subcellularLocation>
</comment>
<dbReference type="InterPro" id="IPR036322">
    <property type="entry name" value="WD40_repeat_dom_sf"/>
</dbReference>
<dbReference type="GO" id="GO:0005053">
    <property type="term" value="F:peroxisome matrix targeting signal-2 binding"/>
    <property type="evidence" value="ECO:0007669"/>
    <property type="project" value="EnsemblFungi"/>
</dbReference>
<evidence type="ECO:0000256" key="11">
    <source>
        <dbReference type="PROSITE-ProRule" id="PRU00221"/>
    </source>
</evidence>
<organism evidence="12 13">
    <name type="scientific">Uncinula necator</name>
    <name type="common">Grape powdery mildew</name>
    <dbReference type="NCBI Taxonomy" id="52586"/>
    <lineage>
        <taxon>Eukaryota</taxon>
        <taxon>Fungi</taxon>
        <taxon>Dikarya</taxon>
        <taxon>Ascomycota</taxon>
        <taxon>Pezizomycotina</taxon>
        <taxon>Leotiomycetes</taxon>
        <taxon>Erysiphales</taxon>
        <taxon>Erysiphaceae</taxon>
        <taxon>Erysiphe</taxon>
    </lineage>
</organism>
<dbReference type="SMART" id="SM00320">
    <property type="entry name" value="WD40"/>
    <property type="match status" value="6"/>
</dbReference>
<dbReference type="PROSITE" id="PS50294">
    <property type="entry name" value="WD_REPEATS_REGION"/>
    <property type="match status" value="2"/>
</dbReference>
<sequence length="344" mass="38389">MATLEYKTQGFNGYAVKYSPFFDNRLAAATAANFGLVGNGRLYILCLSERGITKEKWFDTQDSIYDTAWSEMHENQLLAACGDGSVKLFDTSADNFPIQNFHEHKREVYAVSWNQITKDTFLSSSWDGTIKIWSPHRSESLTTLPTNSCTYSCTFSPHSPSILSSVSSDSHLRIFDLRTPSSISNHLVTLIPIHGSSPTRTELNTTVNAPSECLTHDWNKYRTTVIATAGVDQVIRTFDMKAPNSGPLTTLHGHQYAVRKLAWSPHLSDILISGSYDMTVRVWSDAVSGELGNMASHSEFVTGVDWCLFGAEGWCASTAWDERILVWDAKNIISPQHAKRFDSR</sequence>
<comment type="caution">
    <text evidence="12">The sequence shown here is derived from an EMBL/GenBank/DDBJ whole genome shotgun (WGS) entry which is preliminary data.</text>
</comment>
<dbReference type="InterPro" id="IPR015943">
    <property type="entry name" value="WD40/YVTN_repeat-like_dom_sf"/>
</dbReference>
<dbReference type="GO" id="GO:0005829">
    <property type="term" value="C:cytosol"/>
    <property type="evidence" value="ECO:0007669"/>
    <property type="project" value="UniProtKB-SubCell"/>
</dbReference>
<dbReference type="AlphaFoldDB" id="A0A0B1NZL0"/>
<dbReference type="PROSITE" id="PS50082">
    <property type="entry name" value="WD_REPEATS_2"/>
    <property type="match status" value="2"/>
</dbReference>
<evidence type="ECO:0000313" key="13">
    <source>
        <dbReference type="Proteomes" id="UP000030854"/>
    </source>
</evidence>
<keyword evidence="6" id="KW-0677">Repeat</keyword>
<dbReference type="SUPFAM" id="SSF50978">
    <property type="entry name" value="WD40 repeat-like"/>
    <property type="match status" value="1"/>
</dbReference>
<feature type="repeat" description="WD" evidence="11">
    <location>
        <begin position="251"/>
        <end position="284"/>
    </location>
</feature>
<evidence type="ECO:0000256" key="7">
    <source>
        <dbReference type="ARBA" id="ARBA00022927"/>
    </source>
</evidence>
<keyword evidence="8" id="KW-0576">Peroxisome</keyword>
<name>A0A0B1NZL0_UNCNE</name>
<dbReference type="GO" id="GO:0005778">
    <property type="term" value="C:peroxisomal membrane"/>
    <property type="evidence" value="ECO:0007669"/>
    <property type="project" value="EnsemblFungi"/>
</dbReference>
<evidence type="ECO:0000256" key="3">
    <source>
        <dbReference type="ARBA" id="ARBA00022448"/>
    </source>
</evidence>
<dbReference type="InterPro" id="IPR044536">
    <property type="entry name" value="PEX7"/>
</dbReference>
<gene>
    <name evidence="12" type="ORF">EV44_g0667</name>
</gene>
<evidence type="ECO:0000256" key="2">
    <source>
        <dbReference type="ARBA" id="ARBA00004514"/>
    </source>
</evidence>
<dbReference type="PANTHER" id="PTHR46027">
    <property type="entry name" value="PEROXISOMAL TARGETING SIGNAL 2 RECEPTOR"/>
    <property type="match status" value="1"/>
</dbReference>
<accession>A0A0B1NZL0</accession>
<evidence type="ECO:0000256" key="6">
    <source>
        <dbReference type="ARBA" id="ARBA00022737"/>
    </source>
</evidence>
<dbReference type="STRING" id="52586.A0A0B1NZL0"/>
<keyword evidence="7" id="KW-0653">Protein transport</keyword>
<dbReference type="InterPro" id="IPR001680">
    <property type="entry name" value="WD40_rpt"/>
</dbReference>
<evidence type="ECO:0000256" key="9">
    <source>
        <dbReference type="ARBA" id="ARBA00024017"/>
    </source>
</evidence>
<protein>
    <recommendedName>
        <fullName evidence="10">Peroxin-7</fullName>
    </recommendedName>
</protein>
<dbReference type="PANTHER" id="PTHR46027:SF1">
    <property type="entry name" value="PEROXISOMAL TARGETING SIGNAL 2 RECEPTOR"/>
    <property type="match status" value="1"/>
</dbReference>
<dbReference type="PRINTS" id="PR00320">
    <property type="entry name" value="GPROTEINBRPT"/>
</dbReference>
<dbReference type="GO" id="GO:0062137">
    <property type="term" value="C:cargo receptor complex"/>
    <property type="evidence" value="ECO:0007669"/>
    <property type="project" value="EnsemblFungi"/>
</dbReference>
<reference evidence="12 13" key="1">
    <citation type="journal article" date="2014" name="BMC Genomics">
        <title>Adaptive genomic structural variation in the grape powdery mildew pathogen, Erysiphe necator.</title>
        <authorList>
            <person name="Jones L."/>
            <person name="Riaz S."/>
            <person name="Morales-Cruz A."/>
            <person name="Amrine K.C."/>
            <person name="McGuire B."/>
            <person name="Gubler W.D."/>
            <person name="Walker M.A."/>
            <person name="Cantu D."/>
        </authorList>
    </citation>
    <scope>NUCLEOTIDE SEQUENCE [LARGE SCALE GENOMIC DNA]</scope>
    <source>
        <strain evidence="13">c</strain>
    </source>
</reference>
<evidence type="ECO:0000256" key="4">
    <source>
        <dbReference type="ARBA" id="ARBA00022490"/>
    </source>
</evidence>
<evidence type="ECO:0000256" key="8">
    <source>
        <dbReference type="ARBA" id="ARBA00023140"/>
    </source>
</evidence>
<comment type="similarity">
    <text evidence="9">Belongs to the WD repeat peroxin-7 family.</text>
</comment>
<proteinExistence type="inferred from homology"/>
<keyword evidence="4" id="KW-0963">Cytoplasm</keyword>
<dbReference type="Pfam" id="PF00400">
    <property type="entry name" value="WD40"/>
    <property type="match status" value="3"/>
</dbReference>